<dbReference type="AlphaFoldDB" id="A0A084VFD2"/>
<evidence type="ECO:0000313" key="3">
    <source>
        <dbReference type="EnsemblMetazoa" id="ASIC003837-PA"/>
    </source>
</evidence>
<sequence>MNPTKAVGRHYITCPLPPRCLDHRPGTSGTRELWKRFMESKSGKPVPWATTVHRLLLQRVLQNARLEAGRNPRAVVADTESHTADDFIDIDPAIPTEGPFTSFFDMDLIFKDLPWCSTFLYRGSDLPLPGYHHREVFSAYGHRLNCRHCYTFAPLADPAKRKRIGTSATDASYICHYSGSGLHLRKQVPAIAAASDSGARPGLAYGVTDAVAPTTTTAAAAQRFTLPASDMFPRGGQEISRVPQGGTNRGHNRWPCSTAGSTGGA</sequence>
<dbReference type="EMBL" id="ATLV01012375">
    <property type="status" value="NOT_ANNOTATED_CDS"/>
    <property type="molecule type" value="Genomic_DNA"/>
</dbReference>
<dbReference type="EMBL" id="KE524786">
    <property type="protein sequence ID" value="KFB36676.1"/>
    <property type="molecule type" value="Genomic_DNA"/>
</dbReference>
<dbReference type="EnsemblMetazoa" id="ASIC003837-RA">
    <property type="protein sequence ID" value="ASIC003837-PA"/>
    <property type="gene ID" value="ASIC003837"/>
</dbReference>
<protein>
    <submittedName>
        <fullName evidence="2 3">Uncharacterized protein</fullName>
    </submittedName>
</protein>
<dbReference type="VEuPathDB" id="VectorBase:ASIC003837"/>
<keyword evidence="4" id="KW-1185">Reference proteome</keyword>
<dbReference type="Proteomes" id="UP000030765">
    <property type="component" value="Unassembled WGS sequence"/>
</dbReference>
<accession>A0A084VFD2</accession>
<evidence type="ECO:0000313" key="4">
    <source>
        <dbReference type="Proteomes" id="UP000030765"/>
    </source>
</evidence>
<reference evidence="2 4" key="1">
    <citation type="journal article" date="2014" name="BMC Genomics">
        <title>Genome sequence of Anopheles sinensis provides insight into genetics basis of mosquito competence for malaria parasites.</title>
        <authorList>
            <person name="Zhou D."/>
            <person name="Zhang D."/>
            <person name="Ding G."/>
            <person name="Shi L."/>
            <person name="Hou Q."/>
            <person name="Ye Y."/>
            <person name="Xu Y."/>
            <person name="Zhou H."/>
            <person name="Xiong C."/>
            <person name="Li S."/>
            <person name="Yu J."/>
            <person name="Hong S."/>
            <person name="Yu X."/>
            <person name="Zou P."/>
            <person name="Chen C."/>
            <person name="Chang X."/>
            <person name="Wang W."/>
            <person name="Lv Y."/>
            <person name="Sun Y."/>
            <person name="Ma L."/>
            <person name="Shen B."/>
            <person name="Zhu C."/>
        </authorList>
    </citation>
    <scope>NUCLEOTIDE SEQUENCE [LARGE SCALE GENOMIC DNA]</scope>
</reference>
<feature type="region of interest" description="Disordered" evidence="1">
    <location>
        <begin position="241"/>
        <end position="265"/>
    </location>
</feature>
<proteinExistence type="predicted"/>
<evidence type="ECO:0000313" key="2">
    <source>
        <dbReference type="EMBL" id="KFB36676.1"/>
    </source>
</evidence>
<name>A0A084VFD2_ANOSI</name>
<organism evidence="2">
    <name type="scientific">Anopheles sinensis</name>
    <name type="common">Mosquito</name>
    <dbReference type="NCBI Taxonomy" id="74873"/>
    <lineage>
        <taxon>Eukaryota</taxon>
        <taxon>Metazoa</taxon>
        <taxon>Ecdysozoa</taxon>
        <taxon>Arthropoda</taxon>
        <taxon>Hexapoda</taxon>
        <taxon>Insecta</taxon>
        <taxon>Pterygota</taxon>
        <taxon>Neoptera</taxon>
        <taxon>Endopterygota</taxon>
        <taxon>Diptera</taxon>
        <taxon>Nematocera</taxon>
        <taxon>Culicoidea</taxon>
        <taxon>Culicidae</taxon>
        <taxon>Anophelinae</taxon>
        <taxon>Anopheles</taxon>
    </lineage>
</organism>
<gene>
    <name evidence="2" type="ORF">ZHAS_00003837</name>
</gene>
<reference evidence="3" key="2">
    <citation type="submission" date="2020-05" db="UniProtKB">
        <authorList>
            <consortium name="EnsemblMetazoa"/>
        </authorList>
    </citation>
    <scope>IDENTIFICATION</scope>
</reference>
<evidence type="ECO:0000256" key="1">
    <source>
        <dbReference type="SAM" id="MobiDB-lite"/>
    </source>
</evidence>